<accession>A0ABZ1YFT4</accession>
<reference evidence="2" key="1">
    <citation type="submission" date="2022-10" db="EMBL/GenBank/DDBJ databases">
        <title>The complete genomes of actinobacterial strains from the NBC collection.</title>
        <authorList>
            <person name="Joergensen T.S."/>
            <person name="Alvarez Arevalo M."/>
            <person name="Sterndorff E.B."/>
            <person name="Faurdal D."/>
            <person name="Vuksanovic O."/>
            <person name="Mourched A.-S."/>
            <person name="Charusanti P."/>
            <person name="Shaw S."/>
            <person name="Blin K."/>
            <person name="Weber T."/>
        </authorList>
    </citation>
    <scope>NUCLEOTIDE SEQUENCE [LARGE SCALE GENOMIC DNA]</scope>
    <source>
        <strain evidence="2">NBC 01686</strain>
        <plasmid evidence="2">unnamed1</plasmid>
    </source>
</reference>
<keyword evidence="2" id="KW-0614">Plasmid</keyword>
<proteinExistence type="predicted"/>
<dbReference type="RefSeq" id="WP_395759918.1">
    <property type="nucleotide sequence ID" value="NZ_CP109208.1"/>
</dbReference>
<geneLocation type="plasmid" evidence="2">
    <name>unnamed1</name>
</geneLocation>
<organism evidence="2">
    <name type="scientific">Streptomyces althioticus</name>
    <dbReference type="NCBI Taxonomy" id="83380"/>
    <lineage>
        <taxon>Bacteria</taxon>
        <taxon>Bacillati</taxon>
        <taxon>Actinomycetota</taxon>
        <taxon>Actinomycetes</taxon>
        <taxon>Kitasatosporales</taxon>
        <taxon>Streptomycetaceae</taxon>
        <taxon>Streptomyces</taxon>
        <taxon>Streptomyces althioticus group</taxon>
    </lineage>
</organism>
<sequence>MHARPVASERTDGGTGEPAASPLRSLLPAGRIRPGTAVCAGLDMPLLLALAAEASAAAPGWAAVGLPHLGALAADAAGLDLACGMRIDDPGRQWAHVLATLLEAVPTVLVGPMSAVPDRVARRLSAVMRRSGSVLLAAGSWPGAEVQMRVVSATWEGVGSGHGLLHARRVRVEATGRGAAAAPRHADMWLPGPDGAAAPLHSLAGERLPAVSPPAEAAMGERRPALRVVG</sequence>
<name>A0ABZ1YFT4_9ACTN</name>
<protein>
    <submittedName>
        <fullName evidence="2">Uncharacterized protein</fullName>
    </submittedName>
</protein>
<evidence type="ECO:0000313" key="2">
    <source>
        <dbReference type="EMBL" id="WUU58423.1"/>
    </source>
</evidence>
<dbReference type="EMBL" id="CP109208">
    <property type="protein sequence ID" value="WUU58423.1"/>
    <property type="molecule type" value="Genomic_DNA"/>
</dbReference>
<feature type="region of interest" description="Disordered" evidence="1">
    <location>
        <begin position="1"/>
        <end position="23"/>
    </location>
</feature>
<gene>
    <name evidence="2" type="ORF">OIE82_35175</name>
</gene>
<evidence type="ECO:0000256" key="1">
    <source>
        <dbReference type="SAM" id="MobiDB-lite"/>
    </source>
</evidence>